<evidence type="ECO:0000313" key="2">
    <source>
        <dbReference type="Proteomes" id="UP000003781"/>
    </source>
</evidence>
<dbReference type="AlphaFoldDB" id="A3IHX8"/>
<proteinExistence type="predicted"/>
<gene>
    <name evidence="1" type="ORF">CY0110_16482</name>
</gene>
<name>A3IHX8_9CHRO</name>
<evidence type="ECO:0000313" key="1">
    <source>
        <dbReference type="EMBL" id="EAZ93410.1"/>
    </source>
</evidence>
<dbReference type="EMBL" id="AAXW01000002">
    <property type="protein sequence ID" value="EAZ93410.1"/>
    <property type="molecule type" value="Genomic_DNA"/>
</dbReference>
<comment type="caution">
    <text evidence="1">The sequence shown here is derived from an EMBL/GenBank/DDBJ whole genome shotgun (WGS) entry which is preliminary data.</text>
</comment>
<dbReference type="Proteomes" id="UP000003781">
    <property type="component" value="Unassembled WGS sequence"/>
</dbReference>
<accession>A3IHX8</accession>
<organism evidence="1 2">
    <name type="scientific">Crocosphaera chwakensis CCY0110</name>
    <dbReference type="NCBI Taxonomy" id="391612"/>
    <lineage>
        <taxon>Bacteria</taxon>
        <taxon>Bacillati</taxon>
        <taxon>Cyanobacteriota</taxon>
        <taxon>Cyanophyceae</taxon>
        <taxon>Oscillatoriophycideae</taxon>
        <taxon>Chroococcales</taxon>
        <taxon>Aphanothecaceae</taxon>
        <taxon>Crocosphaera</taxon>
        <taxon>Crocosphaera chwakensis</taxon>
    </lineage>
</organism>
<reference evidence="1 2" key="1">
    <citation type="submission" date="2007-03" db="EMBL/GenBank/DDBJ databases">
        <authorList>
            <person name="Stal L."/>
            <person name="Ferriera S."/>
            <person name="Johnson J."/>
            <person name="Kravitz S."/>
            <person name="Beeson K."/>
            <person name="Sutton G."/>
            <person name="Rogers Y.-H."/>
            <person name="Friedman R."/>
            <person name="Frazier M."/>
            <person name="Venter J.C."/>
        </authorList>
    </citation>
    <scope>NUCLEOTIDE SEQUENCE [LARGE SCALE GENOMIC DNA]</scope>
    <source>
        <strain evidence="1 2">CCY0110</strain>
    </source>
</reference>
<protein>
    <submittedName>
        <fullName evidence="1">Uncharacterized protein</fullName>
    </submittedName>
</protein>
<sequence>MYCWSFCLYYRTKCFSHWFK</sequence>
<keyword evidence="2" id="KW-1185">Reference proteome</keyword>